<dbReference type="EMBL" id="BONZ01000045">
    <property type="protein sequence ID" value="GIH16607.1"/>
    <property type="molecule type" value="Genomic_DNA"/>
</dbReference>
<feature type="region of interest" description="Disordered" evidence="1">
    <location>
        <begin position="54"/>
        <end position="77"/>
    </location>
</feature>
<accession>A0A8J3QV02</accession>
<protein>
    <submittedName>
        <fullName evidence="2">Uncharacterized protein</fullName>
    </submittedName>
</protein>
<organism evidence="2 3">
    <name type="scientific">Rugosimonospora africana</name>
    <dbReference type="NCBI Taxonomy" id="556532"/>
    <lineage>
        <taxon>Bacteria</taxon>
        <taxon>Bacillati</taxon>
        <taxon>Actinomycetota</taxon>
        <taxon>Actinomycetes</taxon>
        <taxon>Micromonosporales</taxon>
        <taxon>Micromonosporaceae</taxon>
        <taxon>Rugosimonospora</taxon>
    </lineage>
</organism>
<sequence>MQSKPTTTTAAIKKGMPSPRDSTGAVGAARGLQVDGSKKIGNVIEYGDRVGVAGRASPTAGAGIGTGPGMAGGERPARGTLHRHWLLAADLQRLSHSQTIVPQPSPVQQYAWHGE</sequence>
<evidence type="ECO:0000313" key="3">
    <source>
        <dbReference type="Proteomes" id="UP000642748"/>
    </source>
</evidence>
<reference evidence="2" key="1">
    <citation type="submission" date="2021-01" db="EMBL/GenBank/DDBJ databases">
        <title>Whole genome shotgun sequence of Rugosimonospora africana NBRC 104875.</title>
        <authorList>
            <person name="Komaki H."/>
            <person name="Tamura T."/>
        </authorList>
    </citation>
    <scope>NUCLEOTIDE SEQUENCE</scope>
    <source>
        <strain evidence="2">NBRC 104875</strain>
    </source>
</reference>
<name>A0A8J3QV02_9ACTN</name>
<feature type="compositionally biased region" description="Gly residues" evidence="1">
    <location>
        <begin position="62"/>
        <end position="72"/>
    </location>
</feature>
<evidence type="ECO:0000256" key="1">
    <source>
        <dbReference type="SAM" id="MobiDB-lite"/>
    </source>
</evidence>
<dbReference type="Proteomes" id="UP000642748">
    <property type="component" value="Unassembled WGS sequence"/>
</dbReference>
<comment type="caution">
    <text evidence="2">The sequence shown here is derived from an EMBL/GenBank/DDBJ whole genome shotgun (WGS) entry which is preliminary data.</text>
</comment>
<proteinExistence type="predicted"/>
<gene>
    <name evidence="2" type="ORF">Raf01_47790</name>
</gene>
<evidence type="ECO:0000313" key="2">
    <source>
        <dbReference type="EMBL" id="GIH16607.1"/>
    </source>
</evidence>
<dbReference type="AlphaFoldDB" id="A0A8J3QV02"/>
<feature type="region of interest" description="Disordered" evidence="1">
    <location>
        <begin position="1"/>
        <end position="30"/>
    </location>
</feature>
<keyword evidence="3" id="KW-1185">Reference proteome</keyword>
<feature type="compositionally biased region" description="Polar residues" evidence="1">
    <location>
        <begin position="1"/>
        <end position="10"/>
    </location>
</feature>